<comment type="caution">
    <text evidence="1">The sequence shown here is derived from an EMBL/GenBank/DDBJ whole genome shotgun (WGS) entry which is preliminary data.</text>
</comment>
<protein>
    <submittedName>
        <fullName evidence="1">Aldolase</fullName>
    </submittedName>
</protein>
<gene>
    <name evidence="1" type="ORF">BDY19DRAFT_891346</name>
</gene>
<reference evidence="1" key="1">
    <citation type="journal article" date="2021" name="Environ. Microbiol.">
        <title>Gene family expansions and transcriptome signatures uncover fungal adaptations to wood decay.</title>
        <authorList>
            <person name="Hage H."/>
            <person name="Miyauchi S."/>
            <person name="Viragh M."/>
            <person name="Drula E."/>
            <person name="Min B."/>
            <person name="Chaduli D."/>
            <person name="Navarro D."/>
            <person name="Favel A."/>
            <person name="Norest M."/>
            <person name="Lesage-Meessen L."/>
            <person name="Balint B."/>
            <person name="Merenyi Z."/>
            <person name="de Eugenio L."/>
            <person name="Morin E."/>
            <person name="Martinez A.T."/>
            <person name="Baldrian P."/>
            <person name="Stursova M."/>
            <person name="Martinez M.J."/>
            <person name="Novotny C."/>
            <person name="Magnuson J.K."/>
            <person name="Spatafora J.W."/>
            <person name="Maurice S."/>
            <person name="Pangilinan J."/>
            <person name="Andreopoulos W."/>
            <person name="LaButti K."/>
            <person name="Hundley H."/>
            <person name="Na H."/>
            <person name="Kuo A."/>
            <person name="Barry K."/>
            <person name="Lipzen A."/>
            <person name="Henrissat B."/>
            <person name="Riley R."/>
            <person name="Ahrendt S."/>
            <person name="Nagy L.G."/>
            <person name="Grigoriev I.V."/>
            <person name="Martin F."/>
            <person name="Rosso M.N."/>
        </authorList>
    </citation>
    <scope>NUCLEOTIDE SEQUENCE</scope>
    <source>
        <strain evidence="1">CBS 384.51</strain>
    </source>
</reference>
<name>A0ACB8U267_9APHY</name>
<evidence type="ECO:0000313" key="1">
    <source>
        <dbReference type="EMBL" id="KAI0088325.1"/>
    </source>
</evidence>
<dbReference type="Proteomes" id="UP001055072">
    <property type="component" value="Unassembled WGS sequence"/>
</dbReference>
<proteinExistence type="predicted"/>
<sequence>MLSRPLTSSPCLRKAKTTSRSMARAYATVKKDPNYVKIVEVGPRDGLQNEKSVIPPEVKIDLINRLNKAGMTTIEAGSFVSPKWVPQMAATDKVITGMTRIPGSHYPVLVPNHKGLSNLLTLLSSHPSSPSSPPPPTDEIAVFTAATDAFSLANTNCTVSESLARLAPVVEQALKAGLRVRGYVSVVIHCPYTGRVKYEDVKSVTKSLLEMGCYEVSLGDTVGMGTPGSVKEMVETVVGADGRIPVEVVAGHFHDTFGAAVANVHTALSLGIRTIDSAVGGLGGCPYSPGATGNVATEDVIYSLKDSRYHTEGDLDKMVDIGYWISERLGRQNASRAGKAMLAQRNRKRVEKEREREGGNAESVSAKL</sequence>
<evidence type="ECO:0000313" key="2">
    <source>
        <dbReference type="Proteomes" id="UP001055072"/>
    </source>
</evidence>
<keyword evidence="2" id="KW-1185">Reference proteome</keyword>
<dbReference type="EMBL" id="MU274914">
    <property type="protein sequence ID" value="KAI0088325.1"/>
    <property type="molecule type" value="Genomic_DNA"/>
</dbReference>
<organism evidence="1 2">
    <name type="scientific">Irpex rosettiformis</name>
    <dbReference type="NCBI Taxonomy" id="378272"/>
    <lineage>
        <taxon>Eukaryota</taxon>
        <taxon>Fungi</taxon>
        <taxon>Dikarya</taxon>
        <taxon>Basidiomycota</taxon>
        <taxon>Agaricomycotina</taxon>
        <taxon>Agaricomycetes</taxon>
        <taxon>Polyporales</taxon>
        <taxon>Irpicaceae</taxon>
        <taxon>Irpex</taxon>
    </lineage>
</organism>
<accession>A0ACB8U267</accession>